<dbReference type="KEGG" id="apac:S7S_06305"/>
<dbReference type="InterPro" id="IPR012340">
    <property type="entry name" value="NA-bd_OB-fold"/>
</dbReference>
<keyword evidence="9" id="KW-1185">Reference proteome</keyword>
<dbReference type="GO" id="GO:0009379">
    <property type="term" value="C:Holliday junction helicase complex"/>
    <property type="evidence" value="ECO:0007669"/>
    <property type="project" value="InterPro"/>
</dbReference>
<evidence type="ECO:0000256" key="1">
    <source>
        <dbReference type="ARBA" id="ARBA00022490"/>
    </source>
</evidence>
<sequence length="206" mass="22508">MIGRLRGTLLEARPPWLLVEVGGVGYQVEAPMTAFYQQNTPGEQIILHTHMVVREDAQLLYGFVDRFERELFRALIKVNGVGPKMALAILSGIEAERLVRCIEEQDTSSLVRVPGIGKKTAERLVIEMRDRLDRLEGNPVTVPGRVALPASSQVNADAVAALEALGYRGKDAEQAVAKAAAGLDDAEQAALDSAELIRRTLRLLAR</sequence>
<dbReference type="SUPFAM" id="SSF47781">
    <property type="entry name" value="RuvA domain 2-like"/>
    <property type="match status" value="1"/>
</dbReference>
<dbReference type="GO" id="GO:0006310">
    <property type="term" value="P:DNA recombination"/>
    <property type="evidence" value="ECO:0007669"/>
    <property type="project" value="UniProtKB-UniRule"/>
</dbReference>
<dbReference type="GO" id="GO:0048476">
    <property type="term" value="C:Holliday junction resolvase complex"/>
    <property type="evidence" value="ECO:0007669"/>
    <property type="project" value="UniProtKB-UniRule"/>
</dbReference>
<dbReference type="SUPFAM" id="SSF46929">
    <property type="entry name" value="DNA helicase RuvA subunit, C-terminal domain"/>
    <property type="match status" value="1"/>
</dbReference>
<feature type="domain" description="Helix-hairpin-helix DNA-binding motif class 1" evidence="7">
    <location>
        <begin position="108"/>
        <end position="127"/>
    </location>
</feature>
<dbReference type="Gene3D" id="2.40.50.140">
    <property type="entry name" value="Nucleic acid-binding proteins"/>
    <property type="match status" value="1"/>
</dbReference>
<dbReference type="InterPro" id="IPR011114">
    <property type="entry name" value="RuvA_C"/>
</dbReference>
<organism evidence="8 9">
    <name type="scientific">Isoalcanivorax pacificus W11-5</name>
    <dbReference type="NCBI Taxonomy" id="391936"/>
    <lineage>
        <taxon>Bacteria</taxon>
        <taxon>Pseudomonadati</taxon>
        <taxon>Pseudomonadota</taxon>
        <taxon>Gammaproteobacteria</taxon>
        <taxon>Oceanospirillales</taxon>
        <taxon>Alcanivoracaceae</taxon>
        <taxon>Isoalcanivorax</taxon>
    </lineage>
</organism>
<gene>
    <name evidence="6" type="primary">ruvA</name>
    <name evidence="8" type="ORF">S7S_06305</name>
</gene>
<keyword evidence="2 6" id="KW-0227">DNA damage</keyword>
<proteinExistence type="inferred from homology"/>
<keyword evidence="5 6" id="KW-0234">DNA repair</keyword>
<dbReference type="HAMAP" id="MF_00031">
    <property type="entry name" value="DNA_HJ_migration_RuvA"/>
    <property type="match status" value="1"/>
</dbReference>
<protein>
    <recommendedName>
        <fullName evidence="6">Holliday junction branch migration complex subunit RuvA</fullName>
    </recommendedName>
</protein>
<keyword evidence="4 6" id="KW-0233">DNA recombination</keyword>
<feature type="domain" description="Helix-hairpin-helix DNA-binding motif class 1" evidence="7">
    <location>
        <begin position="73"/>
        <end position="92"/>
    </location>
</feature>
<keyword evidence="8" id="KW-0547">Nucleotide-binding</keyword>
<dbReference type="Gene3D" id="1.10.8.10">
    <property type="entry name" value="DNA helicase RuvA subunit, C-terminal domain"/>
    <property type="match status" value="1"/>
</dbReference>
<dbReference type="InterPro" id="IPR013849">
    <property type="entry name" value="DNA_helicase_Holl-junc_RuvA_I"/>
</dbReference>
<dbReference type="HOGENOM" id="CLU_087936_0_0_6"/>
<comment type="domain">
    <text evidence="6">Has three domains with a flexible linker between the domains II and III and assumes an 'L' shape. Domain III is highly mobile and contacts RuvB.</text>
</comment>
<evidence type="ECO:0000256" key="2">
    <source>
        <dbReference type="ARBA" id="ARBA00022763"/>
    </source>
</evidence>
<dbReference type="InterPro" id="IPR003583">
    <property type="entry name" value="Hlx-hairpin-Hlx_DNA-bd_motif"/>
</dbReference>
<comment type="function">
    <text evidence="6">The RuvA-RuvB-RuvC complex processes Holliday junction (HJ) DNA during genetic recombination and DNA repair, while the RuvA-RuvB complex plays an important role in the rescue of blocked DNA replication forks via replication fork reversal (RFR). RuvA specifically binds to HJ cruciform DNA, conferring on it an open structure. The RuvB hexamer acts as an ATP-dependent pump, pulling dsDNA into and through the RuvAB complex. HJ branch migration allows RuvC to scan DNA until it finds its consensus sequence, where it cleaves and resolves the cruciform DNA.</text>
</comment>
<dbReference type="GO" id="GO:0005524">
    <property type="term" value="F:ATP binding"/>
    <property type="evidence" value="ECO:0007669"/>
    <property type="project" value="InterPro"/>
</dbReference>
<comment type="similarity">
    <text evidence="6">Belongs to the RuvA family.</text>
</comment>
<evidence type="ECO:0000256" key="4">
    <source>
        <dbReference type="ARBA" id="ARBA00023172"/>
    </source>
</evidence>
<dbReference type="Pfam" id="PF07499">
    <property type="entry name" value="RuvA_C"/>
    <property type="match status" value="1"/>
</dbReference>
<dbReference type="OrthoDB" id="5293449at2"/>
<comment type="subcellular location">
    <subcellularLocation>
        <location evidence="6">Cytoplasm</location>
    </subcellularLocation>
</comment>
<dbReference type="AlphaFoldDB" id="A0A0B4XMX5"/>
<evidence type="ECO:0000313" key="8">
    <source>
        <dbReference type="EMBL" id="AJD47677.1"/>
    </source>
</evidence>
<keyword evidence="1 6" id="KW-0963">Cytoplasm</keyword>
<reference evidence="8 9" key="1">
    <citation type="journal article" date="2012" name="J. Bacteriol.">
        <title>Genome sequence of an alkane-degrading bacterium, Alcanivorax pacificus type strain W11-5, isolated from deep sea sediment.</title>
        <authorList>
            <person name="Lai Q."/>
            <person name="Shao Z."/>
        </authorList>
    </citation>
    <scope>NUCLEOTIDE SEQUENCE [LARGE SCALE GENOMIC DNA]</scope>
    <source>
        <strain evidence="8 9">W11-5</strain>
    </source>
</reference>
<evidence type="ECO:0000256" key="3">
    <source>
        <dbReference type="ARBA" id="ARBA00023125"/>
    </source>
</evidence>
<keyword evidence="8" id="KW-0067">ATP-binding</keyword>
<dbReference type="Pfam" id="PF01330">
    <property type="entry name" value="RuvA_N"/>
    <property type="match status" value="1"/>
</dbReference>
<accession>A0A0B4XMX5</accession>
<dbReference type="RefSeq" id="WP_008739800.1">
    <property type="nucleotide sequence ID" value="NZ_CP004387.1"/>
</dbReference>
<evidence type="ECO:0000259" key="7">
    <source>
        <dbReference type="SMART" id="SM00278"/>
    </source>
</evidence>
<dbReference type="STRING" id="391936.S7S_06305"/>
<dbReference type="GO" id="GO:0009378">
    <property type="term" value="F:four-way junction helicase activity"/>
    <property type="evidence" value="ECO:0007669"/>
    <property type="project" value="InterPro"/>
</dbReference>
<comment type="subunit">
    <text evidence="6">Homotetramer. Forms an RuvA(8)-RuvB(12)-Holliday junction (HJ) complex. HJ DNA is sandwiched between 2 RuvA tetramers; dsDNA enters through RuvA and exits via RuvB. An RuvB hexamer assembles on each DNA strand where it exits the tetramer. Each RuvB hexamer is contacted by two RuvA subunits (via domain III) on 2 adjacent RuvB subunits; this complex drives branch migration. In the full resolvosome a probable DNA-RuvA(4)-RuvB(12)-RuvC(2) complex forms which resolves the HJ.</text>
</comment>
<evidence type="ECO:0000313" key="9">
    <source>
        <dbReference type="Proteomes" id="UP000006764"/>
    </source>
</evidence>
<dbReference type="SMART" id="SM00278">
    <property type="entry name" value="HhH1"/>
    <property type="match status" value="2"/>
</dbReference>
<feature type="region of interest" description="Domain II" evidence="6">
    <location>
        <begin position="65"/>
        <end position="142"/>
    </location>
</feature>
<feature type="region of interest" description="Domain III" evidence="6">
    <location>
        <begin position="152"/>
        <end position="206"/>
    </location>
</feature>
<name>A0A0B4XMX5_9GAMM</name>
<dbReference type="InterPro" id="IPR010994">
    <property type="entry name" value="RuvA_2-like"/>
</dbReference>
<comment type="caution">
    <text evidence="6">Lacks conserved residue(s) required for the propagation of feature annotation.</text>
</comment>
<feature type="region of interest" description="Domain I" evidence="6">
    <location>
        <begin position="1"/>
        <end position="64"/>
    </location>
</feature>
<dbReference type="GO" id="GO:0005737">
    <property type="term" value="C:cytoplasm"/>
    <property type="evidence" value="ECO:0007669"/>
    <property type="project" value="UniProtKB-SubCell"/>
</dbReference>
<keyword evidence="8" id="KW-0347">Helicase</keyword>
<dbReference type="SUPFAM" id="SSF50249">
    <property type="entry name" value="Nucleic acid-binding proteins"/>
    <property type="match status" value="1"/>
</dbReference>
<evidence type="ECO:0000256" key="6">
    <source>
        <dbReference type="HAMAP-Rule" id="MF_00031"/>
    </source>
</evidence>
<dbReference type="Proteomes" id="UP000006764">
    <property type="component" value="Chromosome"/>
</dbReference>
<dbReference type="Gene3D" id="1.10.150.20">
    <property type="entry name" value="5' to 3' exonuclease, C-terminal subdomain"/>
    <property type="match status" value="1"/>
</dbReference>
<dbReference type="GO" id="GO:0000400">
    <property type="term" value="F:four-way junction DNA binding"/>
    <property type="evidence" value="ECO:0007669"/>
    <property type="project" value="UniProtKB-UniRule"/>
</dbReference>
<dbReference type="InterPro" id="IPR000085">
    <property type="entry name" value="RuvA"/>
</dbReference>
<dbReference type="InterPro" id="IPR036267">
    <property type="entry name" value="RuvA_C_sf"/>
</dbReference>
<dbReference type="EMBL" id="CP004387">
    <property type="protein sequence ID" value="AJD47677.1"/>
    <property type="molecule type" value="Genomic_DNA"/>
</dbReference>
<dbReference type="GO" id="GO:0006281">
    <property type="term" value="P:DNA repair"/>
    <property type="evidence" value="ECO:0007669"/>
    <property type="project" value="UniProtKB-UniRule"/>
</dbReference>
<keyword evidence="8" id="KW-0378">Hydrolase</keyword>
<keyword evidence="3 6" id="KW-0238">DNA-binding</keyword>
<dbReference type="NCBIfam" id="TIGR00084">
    <property type="entry name" value="ruvA"/>
    <property type="match status" value="1"/>
</dbReference>
<evidence type="ECO:0000256" key="5">
    <source>
        <dbReference type="ARBA" id="ARBA00023204"/>
    </source>
</evidence>
<dbReference type="Pfam" id="PF14520">
    <property type="entry name" value="HHH_5"/>
    <property type="match status" value="1"/>
</dbReference>